<evidence type="ECO:0000313" key="2">
    <source>
        <dbReference type="Proteomes" id="UP001055811"/>
    </source>
</evidence>
<reference evidence="1 2" key="2">
    <citation type="journal article" date="2022" name="Mol. Ecol. Resour.">
        <title>The genomes of chicory, endive, great burdock and yacon provide insights into Asteraceae paleo-polyploidization history and plant inulin production.</title>
        <authorList>
            <person name="Fan W."/>
            <person name="Wang S."/>
            <person name="Wang H."/>
            <person name="Wang A."/>
            <person name="Jiang F."/>
            <person name="Liu H."/>
            <person name="Zhao H."/>
            <person name="Xu D."/>
            <person name="Zhang Y."/>
        </authorList>
    </citation>
    <scope>NUCLEOTIDE SEQUENCE [LARGE SCALE GENOMIC DNA]</scope>
    <source>
        <strain evidence="2">cv. Punajuju</strain>
        <tissue evidence="1">Leaves</tissue>
    </source>
</reference>
<sequence>MHFNILIAIAAMRALGAVNAQEVSNCERSCGNVNITYPFGSGVGCYYSSDFLVTCNRSSGTPIPFFGNSSSNIVISNMSTSKSELEIMMFVARDCYNSSGPAGWSRPSLWLKSMRISTKNKFVAIGCDTYAFFRARRGSAYDGTGCISRCGSNSSITDGSCSGVGCCEVAVPEGMSAINITLSSYDNHTDMIDFNPCSYAFFVEEGKFNFFSNNLRDFRSTEKMPMLLDWAIGNSTCDIASKEVDNFLCKAERNSRCDENYRGRGYRCRCHEGYEGNPYVGCNSKCYSLVTWFLYFIFQSLLHQSLPPNEILDHLYSADIDECKNGNHDCVHISDCKDNPGNYTCECREGYSGDGRNDGTGCIADQYQDQDQSMVVKIAVGK</sequence>
<gene>
    <name evidence="1" type="ORF">L2E82_08036</name>
</gene>
<proteinExistence type="predicted"/>
<reference evidence="2" key="1">
    <citation type="journal article" date="2022" name="Mol. Ecol. Resour.">
        <title>The genomes of chicory, endive, great burdock and yacon provide insights into Asteraceae palaeo-polyploidization history and plant inulin production.</title>
        <authorList>
            <person name="Fan W."/>
            <person name="Wang S."/>
            <person name="Wang H."/>
            <person name="Wang A."/>
            <person name="Jiang F."/>
            <person name="Liu H."/>
            <person name="Zhao H."/>
            <person name="Xu D."/>
            <person name="Zhang Y."/>
        </authorList>
    </citation>
    <scope>NUCLEOTIDE SEQUENCE [LARGE SCALE GENOMIC DNA]</scope>
    <source>
        <strain evidence="2">cv. Punajuju</strain>
    </source>
</reference>
<dbReference type="Proteomes" id="UP001055811">
    <property type="component" value="Linkage Group LG02"/>
</dbReference>
<organism evidence="1 2">
    <name type="scientific">Cichorium intybus</name>
    <name type="common">Chicory</name>
    <dbReference type="NCBI Taxonomy" id="13427"/>
    <lineage>
        <taxon>Eukaryota</taxon>
        <taxon>Viridiplantae</taxon>
        <taxon>Streptophyta</taxon>
        <taxon>Embryophyta</taxon>
        <taxon>Tracheophyta</taxon>
        <taxon>Spermatophyta</taxon>
        <taxon>Magnoliopsida</taxon>
        <taxon>eudicotyledons</taxon>
        <taxon>Gunneridae</taxon>
        <taxon>Pentapetalae</taxon>
        <taxon>asterids</taxon>
        <taxon>campanulids</taxon>
        <taxon>Asterales</taxon>
        <taxon>Asteraceae</taxon>
        <taxon>Cichorioideae</taxon>
        <taxon>Cichorieae</taxon>
        <taxon>Cichoriinae</taxon>
        <taxon>Cichorium</taxon>
    </lineage>
</organism>
<name>A0ACB9G5G2_CICIN</name>
<dbReference type="EMBL" id="CM042010">
    <property type="protein sequence ID" value="KAI3778654.1"/>
    <property type="molecule type" value="Genomic_DNA"/>
</dbReference>
<evidence type="ECO:0000313" key="1">
    <source>
        <dbReference type="EMBL" id="KAI3778654.1"/>
    </source>
</evidence>
<keyword evidence="2" id="KW-1185">Reference proteome</keyword>
<protein>
    <submittedName>
        <fullName evidence="1">Uncharacterized protein</fullName>
    </submittedName>
</protein>
<comment type="caution">
    <text evidence="1">The sequence shown here is derived from an EMBL/GenBank/DDBJ whole genome shotgun (WGS) entry which is preliminary data.</text>
</comment>
<accession>A0ACB9G5G2</accession>